<dbReference type="PROSITE" id="PS00109">
    <property type="entry name" value="PROTEIN_KINASE_TYR"/>
    <property type="match status" value="1"/>
</dbReference>
<feature type="domain" description="Protein kinase" evidence="22">
    <location>
        <begin position="626"/>
        <end position="912"/>
    </location>
</feature>
<evidence type="ECO:0000256" key="11">
    <source>
        <dbReference type="ARBA" id="ARBA00022741"/>
    </source>
</evidence>
<dbReference type="InterPro" id="IPR051420">
    <property type="entry name" value="Ser_Thr_Kinases_DiverseReg"/>
</dbReference>
<evidence type="ECO:0000256" key="18">
    <source>
        <dbReference type="ARBA" id="ARBA00023170"/>
    </source>
</evidence>
<evidence type="ECO:0000256" key="9">
    <source>
        <dbReference type="ARBA" id="ARBA00022729"/>
    </source>
</evidence>
<dbReference type="EC" id="2.7.11.1" evidence="2"/>
<keyword evidence="5" id="KW-0597">Phosphoprotein</keyword>
<evidence type="ECO:0000256" key="13">
    <source>
        <dbReference type="ARBA" id="ARBA00022840"/>
    </source>
</evidence>
<dbReference type="STRING" id="56857.A0A200QWK3"/>
<dbReference type="Gene3D" id="1.10.510.10">
    <property type="entry name" value="Transferase(Phosphotransferase) domain 1"/>
    <property type="match status" value="1"/>
</dbReference>
<keyword evidence="18" id="KW-0675">Receptor</keyword>
<dbReference type="GO" id="GO:0010082">
    <property type="term" value="P:regulation of root meristem growth"/>
    <property type="evidence" value="ECO:0007669"/>
    <property type="project" value="UniProtKB-ARBA"/>
</dbReference>
<comment type="catalytic activity">
    <reaction evidence="21">
        <text>L-seryl-[protein] + ATP = O-phospho-L-seryl-[protein] + ADP + H(+)</text>
        <dbReference type="Rhea" id="RHEA:17989"/>
        <dbReference type="Rhea" id="RHEA-COMP:9863"/>
        <dbReference type="Rhea" id="RHEA-COMP:11604"/>
        <dbReference type="ChEBI" id="CHEBI:15378"/>
        <dbReference type="ChEBI" id="CHEBI:29999"/>
        <dbReference type="ChEBI" id="CHEBI:30616"/>
        <dbReference type="ChEBI" id="CHEBI:83421"/>
        <dbReference type="ChEBI" id="CHEBI:456216"/>
        <dbReference type="EC" id="2.7.11.1"/>
    </reaction>
</comment>
<gene>
    <name evidence="23" type="ORF">BVC80_167g22</name>
</gene>
<dbReference type="InterPro" id="IPR055414">
    <property type="entry name" value="LRR_R13L4/SHOC2-like"/>
</dbReference>
<proteinExistence type="predicted"/>
<dbReference type="SUPFAM" id="SSF52058">
    <property type="entry name" value="L domain-like"/>
    <property type="match status" value="1"/>
</dbReference>
<dbReference type="OMA" id="DWHKRIS"/>
<dbReference type="PRINTS" id="PR00019">
    <property type="entry name" value="LEURICHRPT"/>
</dbReference>
<dbReference type="FunFam" id="1.10.510.10:FF:000445">
    <property type="entry name" value="MDIS1-interacting receptor like kinase 2"/>
    <property type="match status" value="1"/>
</dbReference>
<dbReference type="PANTHER" id="PTHR48005">
    <property type="entry name" value="LEUCINE RICH REPEAT KINASE 2"/>
    <property type="match status" value="1"/>
</dbReference>
<evidence type="ECO:0000256" key="19">
    <source>
        <dbReference type="ARBA" id="ARBA00023180"/>
    </source>
</evidence>
<keyword evidence="15" id="KW-1133">Transmembrane helix</keyword>
<dbReference type="GO" id="GO:0004674">
    <property type="term" value="F:protein serine/threonine kinase activity"/>
    <property type="evidence" value="ECO:0007669"/>
    <property type="project" value="UniProtKB-KW"/>
</dbReference>
<dbReference type="PROSITE" id="PS51450">
    <property type="entry name" value="LRR"/>
    <property type="match status" value="1"/>
</dbReference>
<dbReference type="Pfam" id="PF23598">
    <property type="entry name" value="LRR_14"/>
    <property type="match status" value="1"/>
</dbReference>
<dbReference type="FunFam" id="3.80.10.10:FF:000177">
    <property type="entry name" value="Leucine-rich repeat receptor-like serine/threonine-protein kinase At1g17230"/>
    <property type="match status" value="1"/>
</dbReference>
<dbReference type="InterPro" id="IPR000719">
    <property type="entry name" value="Prot_kinase_dom"/>
</dbReference>
<comment type="subcellular location">
    <subcellularLocation>
        <location evidence="1">Cell membrane</location>
        <topology evidence="1">Single-pass type I membrane protein</topology>
    </subcellularLocation>
</comment>
<comment type="catalytic activity">
    <reaction evidence="20">
        <text>L-threonyl-[protein] + ATP = O-phospho-L-threonyl-[protein] + ADP + H(+)</text>
        <dbReference type="Rhea" id="RHEA:46608"/>
        <dbReference type="Rhea" id="RHEA-COMP:11060"/>
        <dbReference type="Rhea" id="RHEA-COMP:11605"/>
        <dbReference type="ChEBI" id="CHEBI:15378"/>
        <dbReference type="ChEBI" id="CHEBI:30013"/>
        <dbReference type="ChEBI" id="CHEBI:30616"/>
        <dbReference type="ChEBI" id="CHEBI:61977"/>
        <dbReference type="ChEBI" id="CHEBI:456216"/>
        <dbReference type="EC" id="2.7.11.1"/>
    </reaction>
</comment>
<keyword evidence="12 23" id="KW-0418">Kinase</keyword>
<protein>
    <recommendedName>
        <fullName evidence="2">non-specific serine/threonine protein kinase</fullName>
        <ecNumber evidence="2">2.7.11.1</ecNumber>
    </recommendedName>
</protein>
<keyword evidence="9" id="KW-0732">Signal</keyword>
<dbReference type="GO" id="GO:0005886">
    <property type="term" value="C:plasma membrane"/>
    <property type="evidence" value="ECO:0007669"/>
    <property type="project" value="UniProtKB-SubCell"/>
</dbReference>
<evidence type="ECO:0000313" key="23">
    <source>
        <dbReference type="EMBL" id="OVA14790.1"/>
    </source>
</evidence>
<reference evidence="23 24" key="1">
    <citation type="journal article" date="2017" name="Mol. Plant">
        <title>The Genome of Medicinal Plant Macleaya cordata Provides New Insights into Benzylisoquinoline Alkaloids Metabolism.</title>
        <authorList>
            <person name="Liu X."/>
            <person name="Liu Y."/>
            <person name="Huang P."/>
            <person name="Ma Y."/>
            <person name="Qing Z."/>
            <person name="Tang Q."/>
            <person name="Cao H."/>
            <person name="Cheng P."/>
            <person name="Zheng Y."/>
            <person name="Yuan Z."/>
            <person name="Zhou Y."/>
            <person name="Liu J."/>
            <person name="Tang Z."/>
            <person name="Zhuo Y."/>
            <person name="Zhang Y."/>
            <person name="Yu L."/>
            <person name="Huang J."/>
            <person name="Yang P."/>
            <person name="Peng Q."/>
            <person name="Zhang J."/>
            <person name="Jiang W."/>
            <person name="Zhang Z."/>
            <person name="Lin K."/>
            <person name="Ro D.K."/>
            <person name="Chen X."/>
            <person name="Xiong X."/>
            <person name="Shang Y."/>
            <person name="Huang S."/>
            <person name="Zeng J."/>
        </authorList>
    </citation>
    <scope>NUCLEOTIDE SEQUENCE [LARGE SCALE GENOMIC DNA]</scope>
    <source>
        <strain evidence="24">cv. BLH2017</strain>
        <tissue evidence="23">Root</tissue>
    </source>
</reference>
<dbReference type="SMART" id="SM00369">
    <property type="entry name" value="LRR_TYP"/>
    <property type="match status" value="7"/>
</dbReference>
<keyword evidence="7" id="KW-0808">Transferase</keyword>
<keyword evidence="4" id="KW-0723">Serine/threonine-protein kinase</keyword>
<keyword evidence="14" id="KW-0832">Ubl conjugation</keyword>
<comment type="caution">
    <text evidence="23">The sequence shown here is derived from an EMBL/GenBank/DDBJ whole genome shotgun (WGS) entry which is preliminary data.</text>
</comment>
<keyword evidence="16" id="KW-0472">Membrane</keyword>
<keyword evidence="10" id="KW-0677">Repeat</keyword>
<dbReference type="AlphaFoldDB" id="A0A200QWK3"/>
<evidence type="ECO:0000256" key="7">
    <source>
        <dbReference type="ARBA" id="ARBA00022679"/>
    </source>
</evidence>
<dbReference type="Gene3D" id="3.80.10.10">
    <property type="entry name" value="Ribonuclease Inhibitor"/>
    <property type="match status" value="4"/>
</dbReference>
<evidence type="ECO:0000256" key="6">
    <source>
        <dbReference type="ARBA" id="ARBA00022614"/>
    </source>
</evidence>
<keyword evidence="8" id="KW-0812">Transmembrane</keyword>
<evidence type="ECO:0000256" key="15">
    <source>
        <dbReference type="ARBA" id="ARBA00022989"/>
    </source>
</evidence>
<evidence type="ECO:0000256" key="3">
    <source>
        <dbReference type="ARBA" id="ARBA00022475"/>
    </source>
</evidence>
<dbReference type="InterPro" id="IPR013210">
    <property type="entry name" value="LRR_N_plant-typ"/>
</dbReference>
<keyword evidence="6" id="KW-0433">Leucine-rich repeat</keyword>
<keyword evidence="13" id="KW-0067">ATP-binding</keyword>
<dbReference type="PROSITE" id="PS50011">
    <property type="entry name" value="PROTEIN_KINASE_DOM"/>
    <property type="match status" value="1"/>
</dbReference>
<dbReference type="InterPro" id="IPR011009">
    <property type="entry name" value="Kinase-like_dom_sf"/>
</dbReference>
<evidence type="ECO:0000256" key="2">
    <source>
        <dbReference type="ARBA" id="ARBA00012513"/>
    </source>
</evidence>
<evidence type="ECO:0000256" key="8">
    <source>
        <dbReference type="ARBA" id="ARBA00022692"/>
    </source>
</evidence>
<evidence type="ECO:0000256" key="10">
    <source>
        <dbReference type="ARBA" id="ARBA00022737"/>
    </source>
</evidence>
<dbReference type="GO" id="GO:0005524">
    <property type="term" value="F:ATP binding"/>
    <property type="evidence" value="ECO:0007669"/>
    <property type="project" value="UniProtKB-KW"/>
</dbReference>
<dbReference type="EMBL" id="MVGT01001024">
    <property type="protein sequence ID" value="OVA14790.1"/>
    <property type="molecule type" value="Genomic_DNA"/>
</dbReference>
<organism evidence="23 24">
    <name type="scientific">Macleaya cordata</name>
    <name type="common">Five-seeded plume-poppy</name>
    <name type="synonym">Bocconia cordata</name>
    <dbReference type="NCBI Taxonomy" id="56857"/>
    <lineage>
        <taxon>Eukaryota</taxon>
        <taxon>Viridiplantae</taxon>
        <taxon>Streptophyta</taxon>
        <taxon>Embryophyta</taxon>
        <taxon>Tracheophyta</taxon>
        <taxon>Spermatophyta</taxon>
        <taxon>Magnoliopsida</taxon>
        <taxon>Ranunculales</taxon>
        <taxon>Papaveraceae</taxon>
        <taxon>Papaveroideae</taxon>
        <taxon>Macleaya</taxon>
    </lineage>
</organism>
<dbReference type="Proteomes" id="UP000195402">
    <property type="component" value="Unassembled WGS sequence"/>
</dbReference>
<keyword evidence="24" id="KW-1185">Reference proteome</keyword>
<dbReference type="InterPro" id="IPR032675">
    <property type="entry name" value="LRR_dom_sf"/>
</dbReference>
<evidence type="ECO:0000259" key="22">
    <source>
        <dbReference type="PROSITE" id="PS50011"/>
    </source>
</evidence>
<evidence type="ECO:0000256" key="5">
    <source>
        <dbReference type="ARBA" id="ARBA00022553"/>
    </source>
</evidence>
<evidence type="ECO:0000256" key="17">
    <source>
        <dbReference type="ARBA" id="ARBA00023157"/>
    </source>
</evidence>
<dbReference type="PANTHER" id="PTHR48005:SF70">
    <property type="entry name" value="MDIS1-INTERACTING RECEPTOR LIKE KINASE 2-LIKE"/>
    <property type="match status" value="1"/>
</dbReference>
<evidence type="ECO:0000256" key="14">
    <source>
        <dbReference type="ARBA" id="ARBA00022843"/>
    </source>
</evidence>
<keyword evidence="11" id="KW-0547">Nucleotide-binding</keyword>
<name>A0A200QWK3_MACCD</name>
<evidence type="ECO:0000256" key="16">
    <source>
        <dbReference type="ARBA" id="ARBA00023136"/>
    </source>
</evidence>
<keyword evidence="19" id="KW-0325">Glycoprotein</keyword>
<dbReference type="InterPro" id="IPR003591">
    <property type="entry name" value="Leu-rich_rpt_typical-subtyp"/>
</dbReference>
<dbReference type="InterPro" id="IPR001611">
    <property type="entry name" value="Leu-rich_rpt"/>
</dbReference>
<evidence type="ECO:0000313" key="24">
    <source>
        <dbReference type="Proteomes" id="UP000195402"/>
    </source>
</evidence>
<keyword evidence="17" id="KW-1015">Disulfide bond</keyword>
<dbReference type="SUPFAM" id="SSF52047">
    <property type="entry name" value="RNI-like"/>
    <property type="match status" value="1"/>
</dbReference>
<evidence type="ECO:0000256" key="1">
    <source>
        <dbReference type="ARBA" id="ARBA00004251"/>
    </source>
</evidence>
<dbReference type="GO" id="GO:0010074">
    <property type="term" value="P:maintenance of meristem identity"/>
    <property type="evidence" value="ECO:0007669"/>
    <property type="project" value="UniProtKB-ARBA"/>
</dbReference>
<accession>A0A200QWK3</accession>
<sequence length="928" mass="102297">MLLRVQVALAIVLTFVLLVSSVVLTTFGSSLTHQNQVVLIEEEVEALLKWKSSLQNRTQSLLPSWSLTALPVPSNSTRVSSCKWVGITCNKEGSVTTLNITGLGLQGTLHRFNFSSFSNAVSFDLSQNALFGSIPSQIGNLSKLTYLDLSINKLSGYIPLEIGLLTSLRFLDLSMNQISGSVPREVGNLRFLTHLILSENNLTGSIPDSICNLTNLKTLRIPKNQFSGTIPVEIGKLKSLTIIDLSRNNLIGSIPTSLCNLTSLTILWICENQLSGTIPQEIGKLNSVIDLVLYRNNLSGSIPTSLGNLSNLIILSLLENQFFGSLSHDMNNLTHLTNLHLSDNNFSGYLPQDVCRSGTIEKFTAMNNHFTGPIPKSLKNCTSITRLRLQGNQLVDNVSEVFGVYPKLLYYIDLSHNMLFGELSKNWGECRNLLSLRMSGNMITGRIPTELGKLSNLNQLDLALNHLVGEIPKELLILSSLSYLNLSNNKLTGRLPLTIGMLSNIKYLDLSNNNLIGSIPQQLGDCSKLMSLNLSTNKFNGNIPLQMGSLYSLSIMLDLSHNELIGEIPSNLKKLSSLESLNLSHNKLYGSIPSSFDSMLSLMVVDVSYNELSGPIPDMKAFGEAPFDALKNNKGGCGRVFRAELSTGQIVAIKKLHSYEDSEMTDLKSFETEICSLTEIRHRNIVKLLGICYNSEQRISFLVYEYFQRGSLGKILGDGQQATEFDWMKRVRFIKGVANALAYMHHDCKPPLVHRDITSNNILLDSNYEARVSDFGTARLLKPDSSNWTSLAGTYGYVAPELAYTMKVTEKCDVYSFGVVTLEVLIGRHPVELISSSSLLPYSSSSFVVVGQNIKLKDVLDKRIEPPVDHIAEELMHVVKLAFSCLNGDPQSRPTMHDVSVVLSSLSSSPTFSKPFEIIALGQLLIDS</sequence>
<dbReference type="Pfam" id="PF08263">
    <property type="entry name" value="LRRNT_2"/>
    <property type="match status" value="1"/>
</dbReference>
<evidence type="ECO:0000256" key="21">
    <source>
        <dbReference type="ARBA" id="ARBA00048679"/>
    </source>
</evidence>
<dbReference type="SUPFAM" id="SSF56112">
    <property type="entry name" value="Protein kinase-like (PK-like)"/>
    <property type="match status" value="1"/>
</dbReference>
<keyword evidence="3" id="KW-1003">Cell membrane</keyword>
<evidence type="ECO:0000256" key="12">
    <source>
        <dbReference type="ARBA" id="ARBA00022777"/>
    </source>
</evidence>
<dbReference type="OrthoDB" id="676979at2759"/>
<dbReference type="InterPro" id="IPR008266">
    <property type="entry name" value="Tyr_kinase_AS"/>
</dbReference>
<dbReference type="Pfam" id="PF00560">
    <property type="entry name" value="LRR_1"/>
    <property type="match status" value="7"/>
</dbReference>
<dbReference type="FunFam" id="3.80.10.10:FF:000775">
    <property type="entry name" value="Predicted protein"/>
    <property type="match status" value="1"/>
</dbReference>
<evidence type="ECO:0000256" key="4">
    <source>
        <dbReference type="ARBA" id="ARBA00022527"/>
    </source>
</evidence>
<evidence type="ECO:0000256" key="20">
    <source>
        <dbReference type="ARBA" id="ARBA00047899"/>
    </source>
</evidence>
<dbReference type="FunCoup" id="A0A200QWK3">
    <property type="interactions" value="390"/>
</dbReference>
<dbReference type="Pfam" id="PF00069">
    <property type="entry name" value="Pkinase"/>
    <property type="match status" value="1"/>
</dbReference>
<dbReference type="InParanoid" id="A0A200QWK3"/>
<dbReference type="Gene3D" id="3.30.200.20">
    <property type="entry name" value="Phosphorylase Kinase, domain 1"/>
    <property type="match status" value="1"/>
</dbReference>
<dbReference type="FunFam" id="3.80.10.10:FF:000400">
    <property type="entry name" value="Nuclear pore complex protein NUP107"/>
    <property type="match status" value="1"/>
</dbReference>